<dbReference type="EC" id="1.1.1.95" evidence="4"/>
<organism evidence="4 5">
    <name type="scientific">Sinorhizobium americanum</name>
    <dbReference type="NCBI Taxonomy" id="194963"/>
    <lineage>
        <taxon>Bacteria</taxon>
        <taxon>Pseudomonadati</taxon>
        <taxon>Pseudomonadota</taxon>
        <taxon>Alphaproteobacteria</taxon>
        <taxon>Hyphomicrobiales</taxon>
        <taxon>Rhizobiaceae</taxon>
        <taxon>Sinorhizobium/Ensifer group</taxon>
        <taxon>Sinorhizobium</taxon>
    </lineage>
</organism>
<evidence type="ECO:0000313" key="4">
    <source>
        <dbReference type="EMBL" id="APG93957.1"/>
    </source>
</evidence>
<dbReference type="GO" id="GO:0004617">
    <property type="term" value="F:phosphoglycerate dehydrogenase activity"/>
    <property type="evidence" value="ECO:0007669"/>
    <property type="project" value="UniProtKB-EC"/>
</dbReference>
<dbReference type="EMBL" id="CP013110">
    <property type="protein sequence ID" value="APG93957.1"/>
    <property type="molecule type" value="Genomic_DNA"/>
</dbReference>
<dbReference type="KEGG" id="same:SAMCFNEI73_pC0235"/>
<evidence type="ECO:0000313" key="5">
    <source>
        <dbReference type="Proteomes" id="UP000182306"/>
    </source>
</evidence>
<dbReference type="Gene3D" id="3.40.50.720">
    <property type="entry name" value="NAD(P)-binding Rossmann-like Domain"/>
    <property type="match status" value="2"/>
</dbReference>
<dbReference type="Proteomes" id="UP000182306">
    <property type="component" value="Plasmid C"/>
</dbReference>
<accession>A0A1L3LV20</accession>
<keyword evidence="4" id="KW-0614">Plasmid</keyword>
<sequence length="356" mass="38886">MLDNFPPPPGGPAPFRKFIAQDECARIGGNTHPIIGCIRRCEVSGQPIPVLMVDEYPDYIDAEVWAAELKKRVPQLEFRLWPDIGNEADIDIVLIDKGTGPFDAMTGLRAVVYLGAGVDGIDLKSFPKSAPLIRLATRELASEVVQYIVLRVLCQQRHVAEYMSQQARKIWNPIAPGKISETRIVVLGAGRIGGWAAKLFAELGYDTAVWSRHQKALPGIQSYFGPAQLADALTGRDYVICSLPLTADTRGILNSSAFEKVKRGAYLVNVARGAHVNEADLIRALDEDQLSGACLDVFQHEPLEPSSPLWSHPKVTITPHAASFWVDCGIVQAADLCGQVARGEPPSNKIDLQQGY</sequence>
<geneLocation type="plasmid" evidence="4 5">
    <name>C</name>
</geneLocation>
<evidence type="ECO:0000256" key="1">
    <source>
        <dbReference type="ARBA" id="ARBA00023002"/>
    </source>
</evidence>
<feature type="domain" description="D-isomer specific 2-hydroxyacid dehydrogenase NAD-binding" evidence="3">
    <location>
        <begin position="153"/>
        <end position="322"/>
    </location>
</feature>
<dbReference type="AlphaFoldDB" id="A0A1L3LV20"/>
<dbReference type="GO" id="GO:0051287">
    <property type="term" value="F:NAD binding"/>
    <property type="evidence" value="ECO:0007669"/>
    <property type="project" value="InterPro"/>
</dbReference>
<dbReference type="InterPro" id="IPR036291">
    <property type="entry name" value="NAD(P)-bd_dom_sf"/>
</dbReference>
<keyword evidence="5" id="KW-1185">Reference proteome</keyword>
<protein>
    <submittedName>
        <fullName evidence="4">D-3-phosphoglycerate dehydrogenase</fullName>
        <ecNumber evidence="4">1.1.1.95</ecNumber>
    </submittedName>
</protein>
<evidence type="ECO:0000256" key="2">
    <source>
        <dbReference type="ARBA" id="ARBA00023027"/>
    </source>
</evidence>
<keyword evidence="1 4" id="KW-0560">Oxidoreductase</keyword>
<dbReference type="PANTHER" id="PTHR43333">
    <property type="entry name" value="2-HACID_DH_C DOMAIN-CONTAINING PROTEIN"/>
    <property type="match status" value="1"/>
</dbReference>
<reference evidence="4 5" key="1">
    <citation type="submission" date="2015-10" db="EMBL/GenBank/DDBJ databases">
        <title>Genomic differences between typical nodule nitrogen-fixing rhizobial strains and those coming from bean seeds.</title>
        <authorList>
            <person name="Peralta H."/>
            <person name="Aguilar-Vera A."/>
            <person name="Diaz R."/>
            <person name="Mora Y."/>
            <person name="Martinez-Batallar G."/>
            <person name="Salazar E."/>
            <person name="Vargas-Lagunas C."/>
            <person name="Encarnacion S."/>
            <person name="Girard L."/>
            <person name="Mora J."/>
        </authorList>
    </citation>
    <scope>NUCLEOTIDE SEQUENCE [LARGE SCALE GENOMIC DNA]</scope>
    <source>
        <strain evidence="4 5">CFNEI 73</strain>
        <plasmid evidence="4 5">C</plasmid>
    </source>
</reference>
<dbReference type="PROSITE" id="PS00671">
    <property type="entry name" value="D_2_HYDROXYACID_DH_3"/>
    <property type="match status" value="1"/>
</dbReference>
<evidence type="ECO:0000259" key="3">
    <source>
        <dbReference type="Pfam" id="PF02826"/>
    </source>
</evidence>
<keyword evidence="2" id="KW-0520">NAD</keyword>
<dbReference type="Pfam" id="PF02826">
    <property type="entry name" value="2-Hacid_dh_C"/>
    <property type="match status" value="1"/>
</dbReference>
<name>A0A1L3LV20_9HYPH</name>
<gene>
    <name evidence="4" type="ORF">SAMCFNEI73_pC0235</name>
</gene>
<dbReference type="OrthoDB" id="9787219at2"/>
<proteinExistence type="predicted"/>
<dbReference type="PANTHER" id="PTHR43333:SF1">
    <property type="entry name" value="D-ISOMER SPECIFIC 2-HYDROXYACID DEHYDROGENASE NAD-BINDING DOMAIN-CONTAINING PROTEIN"/>
    <property type="match status" value="1"/>
</dbReference>
<dbReference type="SUPFAM" id="SSF51735">
    <property type="entry name" value="NAD(P)-binding Rossmann-fold domains"/>
    <property type="match status" value="1"/>
</dbReference>
<dbReference type="InterPro" id="IPR029753">
    <property type="entry name" value="D-isomer_DH_CS"/>
</dbReference>
<dbReference type="InterPro" id="IPR006140">
    <property type="entry name" value="D-isomer_DH_NAD-bd"/>
</dbReference>